<dbReference type="Pfam" id="PF22550">
    <property type="entry name" value="CesT_Tir_1"/>
    <property type="match status" value="1"/>
</dbReference>
<dbReference type="InterPro" id="IPR054345">
    <property type="entry name" value="Tir-like"/>
</dbReference>
<keyword evidence="3" id="KW-1185">Reference proteome</keyword>
<reference evidence="2 3" key="1">
    <citation type="submission" date="2007-06" db="EMBL/GenBank/DDBJ databases">
        <authorList>
            <person name="Shimkets L."/>
            <person name="Ferriera S."/>
            <person name="Johnson J."/>
            <person name="Kravitz S."/>
            <person name="Beeson K."/>
            <person name="Sutton G."/>
            <person name="Rogers Y.-H."/>
            <person name="Friedman R."/>
            <person name="Frazier M."/>
            <person name="Venter J.C."/>
        </authorList>
    </citation>
    <scope>NUCLEOTIDE SEQUENCE [LARGE SCALE GENOMIC DNA]</scope>
    <source>
        <strain evidence="2 3">SIR-1</strain>
    </source>
</reference>
<accession>A6GIJ5</accession>
<sequence>MRRRGASFPADPGQGTLAHEHPTMSSSVETVEMMLLRSEAAHDLLAHGTWVVELDNARRSKIVVKVDDPIVLFSVPLGVMREDLEDREGLFRALLEFNFDLMHAAYSLHGQRVMLSGALETENLDENEFRAVMDDIAMALDQHLDTLTRWQLGAAAATPEA</sequence>
<gene>
    <name evidence="2" type="ORF">PPSIR1_32275</name>
</gene>
<dbReference type="eggNOG" id="ENOG50333QR">
    <property type="taxonomic scope" value="Bacteria"/>
</dbReference>
<proteinExistence type="predicted"/>
<evidence type="ECO:0000256" key="1">
    <source>
        <dbReference type="SAM" id="MobiDB-lite"/>
    </source>
</evidence>
<name>A6GIJ5_9BACT</name>
<dbReference type="Gene3D" id="3.30.1460.10">
    <property type="match status" value="1"/>
</dbReference>
<dbReference type="Proteomes" id="UP000005801">
    <property type="component" value="Unassembled WGS sequence"/>
</dbReference>
<dbReference type="STRING" id="391625.PPSIR1_32275"/>
<evidence type="ECO:0000313" key="2">
    <source>
        <dbReference type="EMBL" id="EDM74315.1"/>
    </source>
</evidence>
<evidence type="ECO:0000313" key="3">
    <source>
        <dbReference type="Proteomes" id="UP000005801"/>
    </source>
</evidence>
<dbReference type="EMBL" id="ABCS01000137">
    <property type="protein sequence ID" value="EDM74315.1"/>
    <property type="molecule type" value="Genomic_DNA"/>
</dbReference>
<feature type="region of interest" description="Disordered" evidence="1">
    <location>
        <begin position="1"/>
        <end position="24"/>
    </location>
</feature>
<dbReference type="SUPFAM" id="SSF69635">
    <property type="entry name" value="Type III secretory system chaperone-like"/>
    <property type="match status" value="1"/>
</dbReference>
<comment type="caution">
    <text evidence="2">The sequence shown here is derived from an EMBL/GenBank/DDBJ whole genome shotgun (WGS) entry which is preliminary data.</text>
</comment>
<evidence type="ECO:0008006" key="4">
    <source>
        <dbReference type="Google" id="ProtNLM"/>
    </source>
</evidence>
<dbReference type="AlphaFoldDB" id="A6GIJ5"/>
<protein>
    <recommendedName>
        <fullName evidence="4">YbjN domain-containing protein</fullName>
    </recommendedName>
</protein>
<organism evidence="2 3">
    <name type="scientific">Plesiocystis pacifica SIR-1</name>
    <dbReference type="NCBI Taxonomy" id="391625"/>
    <lineage>
        <taxon>Bacteria</taxon>
        <taxon>Pseudomonadati</taxon>
        <taxon>Myxococcota</taxon>
        <taxon>Polyangia</taxon>
        <taxon>Nannocystales</taxon>
        <taxon>Nannocystaceae</taxon>
        <taxon>Plesiocystis</taxon>
    </lineage>
</organism>